<dbReference type="Gene3D" id="3.40.50.1390">
    <property type="entry name" value="Resolvase, N-terminal catalytic domain"/>
    <property type="match status" value="1"/>
</dbReference>
<evidence type="ECO:0000313" key="4">
    <source>
        <dbReference type="EMBL" id="VYU50670.1"/>
    </source>
</evidence>
<dbReference type="CDD" id="cd00338">
    <property type="entry name" value="Ser_Recombinase"/>
    <property type="match status" value="1"/>
</dbReference>
<gene>
    <name evidence="4" type="ORF">CPLFYP93_02525</name>
</gene>
<reference evidence="4" key="1">
    <citation type="submission" date="2019-11" db="EMBL/GenBank/DDBJ databases">
        <authorList>
            <person name="Feng L."/>
        </authorList>
    </citation>
    <scope>NUCLEOTIDE SEQUENCE</scope>
    <source>
        <strain evidence="4">CParaputrificumLFYP93</strain>
    </source>
</reference>
<dbReference type="RefSeq" id="WP_421757288.1">
    <property type="nucleotide sequence ID" value="NZ_CACRTV010000058.1"/>
</dbReference>
<keyword evidence="1" id="KW-0175">Coiled coil</keyword>
<dbReference type="EMBL" id="CACRTV010000058">
    <property type="protein sequence ID" value="VYU50670.1"/>
    <property type="molecule type" value="Genomic_DNA"/>
</dbReference>
<dbReference type="Pfam" id="PF13408">
    <property type="entry name" value="Zn_ribbon_recom"/>
    <property type="match status" value="1"/>
</dbReference>
<organism evidence="4">
    <name type="scientific">Clostridium paraputrificum</name>
    <dbReference type="NCBI Taxonomy" id="29363"/>
    <lineage>
        <taxon>Bacteria</taxon>
        <taxon>Bacillati</taxon>
        <taxon>Bacillota</taxon>
        <taxon>Clostridia</taxon>
        <taxon>Eubacteriales</taxon>
        <taxon>Clostridiaceae</taxon>
        <taxon>Clostridium</taxon>
    </lineage>
</organism>
<dbReference type="PROSITE" id="PS51737">
    <property type="entry name" value="RECOMBINASE_DNA_BIND"/>
    <property type="match status" value="1"/>
</dbReference>
<dbReference type="InterPro" id="IPR006119">
    <property type="entry name" value="Resolv_N"/>
</dbReference>
<dbReference type="GO" id="GO:0000150">
    <property type="term" value="F:DNA strand exchange activity"/>
    <property type="evidence" value="ECO:0007669"/>
    <property type="project" value="InterPro"/>
</dbReference>
<protein>
    <submittedName>
        <fullName evidence="4">Recombinase</fullName>
    </submittedName>
</protein>
<sequence>MLNERKMISCYVRVSTNKEDQQKSLQQQRELLQEMYKDYEILMYSDTGTGTSFNRKGFKKLLYDAGLNEKRLKDGRLTFEADEFREPLFNEIVVLSTSRFARNIIIIDVLRTLWDFKKVNVKFLDVQKDSSNMNDMILLQMFFAMAENEVKETSVRTKRGNKTTIMQNKIRNNSIFGWDFDRESNSLIANEEESRVVRFIFNTALKYGLKRTAQLTNEAGYRTKKGNLWTDSTIKTLITNPKYKGYNVRNKFTSENLFTESKVKYVKKENWIIMKNDRIEPLVSEELWQDVQESLKNRCLHGNRGTNARKYDTRGKVVCKCCGATYVRCVEKRIIDKPQGHHYLICSHKKKYTKKYCQSENINVEILDDFIEEQRKVYYKNIHLQINLKIIKLKKELSKVNAETVDMVNDLIKIEEDKLRKNKTTLETLLNSFIDSTSSTMQDIIKKKIQALEKEIEANEIKISSLENKKVDKNKYIRELSNKISALKKEGKELPTKILERKEWLDKVEKIVVGGKNDLVVVYSLD</sequence>
<dbReference type="SMART" id="SM00857">
    <property type="entry name" value="Resolvase"/>
    <property type="match status" value="1"/>
</dbReference>
<dbReference type="PROSITE" id="PS51736">
    <property type="entry name" value="RECOMBINASES_3"/>
    <property type="match status" value="1"/>
</dbReference>
<evidence type="ECO:0000259" key="2">
    <source>
        <dbReference type="PROSITE" id="PS51736"/>
    </source>
</evidence>
<dbReference type="Gene3D" id="3.90.1750.20">
    <property type="entry name" value="Putative Large Serine Recombinase, Chain B, Domain 2"/>
    <property type="match status" value="1"/>
</dbReference>
<feature type="coiled-coil region" evidence="1">
    <location>
        <begin position="15"/>
        <end position="42"/>
    </location>
</feature>
<dbReference type="SUPFAM" id="SSF53041">
    <property type="entry name" value="Resolvase-like"/>
    <property type="match status" value="1"/>
</dbReference>
<proteinExistence type="predicted"/>
<dbReference type="InterPro" id="IPR038109">
    <property type="entry name" value="DNA_bind_recomb_sf"/>
</dbReference>
<feature type="domain" description="Resolvase/invertase-type recombinase catalytic" evidence="2">
    <location>
        <begin position="7"/>
        <end position="168"/>
    </location>
</feature>
<evidence type="ECO:0000256" key="1">
    <source>
        <dbReference type="SAM" id="Coils"/>
    </source>
</evidence>
<dbReference type="InterPro" id="IPR036162">
    <property type="entry name" value="Resolvase-like_N_sf"/>
</dbReference>
<dbReference type="Pfam" id="PF07508">
    <property type="entry name" value="Recombinase"/>
    <property type="match status" value="1"/>
</dbReference>
<feature type="coiled-coil region" evidence="1">
    <location>
        <begin position="442"/>
        <end position="483"/>
    </location>
</feature>
<dbReference type="PANTHER" id="PTHR30461">
    <property type="entry name" value="DNA-INVERTASE FROM LAMBDOID PROPHAGE"/>
    <property type="match status" value="1"/>
</dbReference>
<dbReference type="AlphaFoldDB" id="A0A6N3FFC9"/>
<feature type="domain" description="Recombinase" evidence="3">
    <location>
        <begin position="175"/>
        <end position="301"/>
    </location>
</feature>
<name>A0A6N3FFC9_9CLOT</name>
<dbReference type="InterPro" id="IPR050639">
    <property type="entry name" value="SSR_resolvase"/>
</dbReference>
<dbReference type="InterPro" id="IPR025827">
    <property type="entry name" value="Zn_ribbon_recom_dom"/>
</dbReference>
<dbReference type="GO" id="GO:0003677">
    <property type="term" value="F:DNA binding"/>
    <property type="evidence" value="ECO:0007669"/>
    <property type="project" value="InterPro"/>
</dbReference>
<dbReference type="Pfam" id="PF00239">
    <property type="entry name" value="Resolvase"/>
    <property type="match status" value="1"/>
</dbReference>
<accession>A0A6N3FFC9</accession>
<dbReference type="InterPro" id="IPR011109">
    <property type="entry name" value="DNA_bind_recombinase_dom"/>
</dbReference>
<dbReference type="PANTHER" id="PTHR30461:SF23">
    <property type="entry name" value="DNA RECOMBINASE-RELATED"/>
    <property type="match status" value="1"/>
</dbReference>
<evidence type="ECO:0000259" key="3">
    <source>
        <dbReference type="PROSITE" id="PS51737"/>
    </source>
</evidence>